<dbReference type="Proteomes" id="UP000324831">
    <property type="component" value="Unassembled WGS sequence"/>
</dbReference>
<comment type="caution">
    <text evidence="2">The sequence shown here is derived from an EMBL/GenBank/DDBJ whole genome shotgun (WGS) entry which is preliminary data.</text>
</comment>
<evidence type="ECO:0000313" key="2">
    <source>
        <dbReference type="EMBL" id="GCE63672.1"/>
    </source>
</evidence>
<keyword evidence="1" id="KW-0812">Transmembrane</keyword>
<sequence length="163" mass="17910">MDPIKVGAAVAAVGVGATGAGFGVFNYLNTPYSLYSFLNSVDGQALKTNYENKLGGIVENQNLFVANTPKNEWWWKKRFEEFKQDTNRSTEFENLETYSIGTSDGSRAINNVCDAAYKKDISSFSSVTSNEGKSTYKQDIAKYCTVSSNESNITWQKSTSDGA</sequence>
<proteinExistence type="predicted"/>
<gene>
    <name evidence="2" type="ORF">MHSWG343_06720</name>
</gene>
<organism evidence="2 3">
    <name type="scientific">Candidatus Mycoplasma haematohominis</name>
    <dbReference type="NCBI Taxonomy" id="1494318"/>
    <lineage>
        <taxon>Bacteria</taxon>
        <taxon>Bacillati</taxon>
        <taxon>Mycoplasmatota</taxon>
        <taxon>Mollicutes</taxon>
        <taxon>Mycoplasmataceae</taxon>
        <taxon>Mycoplasma</taxon>
    </lineage>
</organism>
<reference evidence="2 3" key="1">
    <citation type="submission" date="2019-01" db="EMBL/GenBank/DDBJ databases">
        <title>Draft genome sequences of Candidatus Mycoplasma haemohominis SWG34-3 identified from a patient with pyrexia, anemia and liver dysfunction.</title>
        <authorList>
            <person name="Sekizuka T."/>
            <person name="Hattori N."/>
            <person name="Katano H."/>
            <person name="Takuma T."/>
            <person name="Ito T."/>
            <person name="Arai N."/>
            <person name="Yanai R."/>
            <person name="Ishii S."/>
            <person name="Miura Y."/>
            <person name="Tokunaga T."/>
            <person name="Watanabe H."/>
            <person name="Nomura N."/>
            <person name="Eguchi J."/>
            <person name="Arai T."/>
            <person name="Hasegawa H."/>
            <person name="Nakamaki T."/>
            <person name="Wakita T."/>
            <person name="Niki Y."/>
            <person name="Kuroda M."/>
        </authorList>
    </citation>
    <scope>NUCLEOTIDE SEQUENCE [LARGE SCALE GENOMIC DNA]</scope>
    <source>
        <strain evidence="2">SWG34-3</strain>
    </source>
</reference>
<evidence type="ECO:0000256" key="1">
    <source>
        <dbReference type="SAM" id="Phobius"/>
    </source>
</evidence>
<protein>
    <submittedName>
        <fullName evidence="2">Uncharacterized protein</fullName>
    </submittedName>
</protein>
<accession>A0A478FQN8</accession>
<dbReference type="EMBL" id="BIMN01000003">
    <property type="protein sequence ID" value="GCE63672.1"/>
    <property type="molecule type" value="Genomic_DNA"/>
</dbReference>
<name>A0A478FQN8_9MOLU</name>
<evidence type="ECO:0000313" key="3">
    <source>
        <dbReference type="Proteomes" id="UP000324831"/>
    </source>
</evidence>
<keyword evidence="1" id="KW-1133">Transmembrane helix</keyword>
<feature type="transmembrane region" description="Helical" evidence="1">
    <location>
        <begin position="6"/>
        <end position="28"/>
    </location>
</feature>
<keyword evidence="1" id="KW-0472">Membrane</keyword>
<dbReference type="AlphaFoldDB" id="A0A478FQN8"/>